<keyword evidence="1" id="KW-1133">Transmembrane helix</keyword>
<gene>
    <name evidence="2" type="ORF">ACFOW1_01005</name>
</gene>
<evidence type="ECO:0000313" key="2">
    <source>
        <dbReference type="EMBL" id="MFC4230449.1"/>
    </source>
</evidence>
<proteinExistence type="predicted"/>
<evidence type="ECO:0000313" key="3">
    <source>
        <dbReference type="Proteomes" id="UP001595906"/>
    </source>
</evidence>
<accession>A0ABV8PS96</accession>
<sequence length="189" mass="22149">MESVQIDIEKSIRSNKLKMIHVGFDQMLGQVFYLLFSVFVISLGIIFPVFLKLKAINEGGEKFRMPWIIWLPVFLISLLTLYALANYNRLERFHGSDRNANRRLIVEILEKRFNVQLPAPEGQIFRFYKRASLWKWGTRVIIIFDNDDLLINISRFNDRGLKSPFHPFFDNFTVKSIFKTLAAEISNTA</sequence>
<feature type="transmembrane region" description="Helical" evidence="1">
    <location>
        <begin position="65"/>
        <end position="85"/>
    </location>
</feature>
<dbReference type="RefSeq" id="WP_379011607.1">
    <property type="nucleotide sequence ID" value="NZ_JBHSDC010000002.1"/>
</dbReference>
<feature type="transmembrane region" description="Helical" evidence="1">
    <location>
        <begin position="31"/>
        <end position="53"/>
    </location>
</feature>
<evidence type="ECO:0008006" key="4">
    <source>
        <dbReference type="Google" id="ProtNLM"/>
    </source>
</evidence>
<dbReference type="Proteomes" id="UP001595906">
    <property type="component" value="Unassembled WGS sequence"/>
</dbReference>
<comment type="caution">
    <text evidence="2">The sequence shown here is derived from an EMBL/GenBank/DDBJ whole genome shotgun (WGS) entry which is preliminary data.</text>
</comment>
<organism evidence="2 3">
    <name type="scientific">Parasediminibacterium paludis</name>
    <dbReference type="NCBI Taxonomy" id="908966"/>
    <lineage>
        <taxon>Bacteria</taxon>
        <taxon>Pseudomonadati</taxon>
        <taxon>Bacteroidota</taxon>
        <taxon>Chitinophagia</taxon>
        <taxon>Chitinophagales</taxon>
        <taxon>Chitinophagaceae</taxon>
        <taxon>Parasediminibacterium</taxon>
    </lineage>
</organism>
<name>A0ABV8PS96_9BACT</name>
<evidence type="ECO:0000256" key="1">
    <source>
        <dbReference type="SAM" id="Phobius"/>
    </source>
</evidence>
<keyword evidence="1" id="KW-0472">Membrane</keyword>
<protein>
    <recommendedName>
        <fullName evidence="4">YcxB-like protein</fullName>
    </recommendedName>
</protein>
<reference evidence="3" key="1">
    <citation type="journal article" date="2019" name="Int. J. Syst. Evol. Microbiol.">
        <title>The Global Catalogue of Microorganisms (GCM) 10K type strain sequencing project: providing services to taxonomists for standard genome sequencing and annotation.</title>
        <authorList>
            <consortium name="The Broad Institute Genomics Platform"/>
            <consortium name="The Broad Institute Genome Sequencing Center for Infectious Disease"/>
            <person name="Wu L."/>
            <person name="Ma J."/>
        </authorList>
    </citation>
    <scope>NUCLEOTIDE SEQUENCE [LARGE SCALE GENOMIC DNA]</scope>
    <source>
        <strain evidence="3">CECT 8010</strain>
    </source>
</reference>
<keyword evidence="1" id="KW-0812">Transmembrane</keyword>
<keyword evidence="3" id="KW-1185">Reference proteome</keyword>
<dbReference type="EMBL" id="JBHSDC010000002">
    <property type="protein sequence ID" value="MFC4230449.1"/>
    <property type="molecule type" value="Genomic_DNA"/>
</dbReference>